<proteinExistence type="predicted"/>
<name>V5ZBY3_9GAMM</name>
<dbReference type="AlphaFoldDB" id="V5ZBY3"/>
<dbReference type="STRING" id="1161919.EPIR_3154"/>
<dbReference type="RefSeq" id="WP_023656279.1">
    <property type="nucleotide sequence ID" value="NZ_CAHS01000021.1"/>
</dbReference>
<dbReference type="OrthoDB" id="5882137at2"/>
<dbReference type="Proteomes" id="UP000018217">
    <property type="component" value="Unassembled WGS sequence"/>
</dbReference>
<protein>
    <submittedName>
        <fullName evidence="1">Uncharacterized protein</fullName>
    </submittedName>
</protein>
<dbReference type="EMBL" id="CAHS01000021">
    <property type="protein sequence ID" value="CCG88517.1"/>
    <property type="molecule type" value="Genomic_DNA"/>
</dbReference>
<evidence type="ECO:0000313" key="2">
    <source>
        <dbReference type="Proteomes" id="UP000018217"/>
    </source>
</evidence>
<gene>
    <name evidence="1" type="ORF">EPIR_3154</name>
</gene>
<evidence type="ECO:0000313" key="1">
    <source>
        <dbReference type="EMBL" id="CCG88517.1"/>
    </source>
</evidence>
<accession>V5ZBY3</accession>
<comment type="caution">
    <text evidence="1">The sequence shown here is derived from an EMBL/GenBank/DDBJ whole genome shotgun (WGS) entry which is preliminary data.</text>
</comment>
<keyword evidence="2" id="KW-1185">Reference proteome</keyword>
<reference evidence="1 2" key="1">
    <citation type="journal article" date="2013" name="Syst. Appl. Microbiol.">
        <title>Phylogenetic position and virulence apparatus of the pear flower necrosis pathogen Erwinia piriflorinigrans CFBP 5888T as assessed by comparative genomics.</title>
        <authorList>
            <person name="Smits T.H."/>
            <person name="Rezzonico F."/>
            <person name="Lopez M.M."/>
            <person name="Blom J."/>
            <person name="Goesmann A."/>
            <person name="Frey J.E."/>
            <person name="Duffy B."/>
        </authorList>
    </citation>
    <scope>NUCLEOTIDE SEQUENCE [LARGE SCALE GENOMIC DNA]</scope>
    <source>
        <strain evidence="2">CFBP5888</strain>
    </source>
</reference>
<organism evidence="1 2">
    <name type="scientific">Erwinia piriflorinigrans CFBP 5888</name>
    <dbReference type="NCBI Taxonomy" id="1161919"/>
    <lineage>
        <taxon>Bacteria</taxon>
        <taxon>Pseudomonadati</taxon>
        <taxon>Pseudomonadota</taxon>
        <taxon>Gammaproteobacteria</taxon>
        <taxon>Enterobacterales</taxon>
        <taxon>Erwiniaceae</taxon>
        <taxon>Erwinia</taxon>
    </lineage>
</organism>
<sequence length="78" mass="8419">MRRQLSMHPGINLVVSDPDITLDAFCRCAGYKIACARQTIREGRLPIGKKAGVNGLVEVNMVALPIEASPAGEIPMQE</sequence>